<proteinExistence type="predicted"/>
<dbReference type="EMBL" id="JAUSQW010000001">
    <property type="protein sequence ID" value="MDP9800019.1"/>
    <property type="molecule type" value="Genomic_DNA"/>
</dbReference>
<comment type="caution">
    <text evidence="1">The sequence shown here is derived from an EMBL/GenBank/DDBJ whole genome shotgun (WGS) entry which is preliminary data.</text>
</comment>
<gene>
    <name evidence="1" type="ORF">J2S49_000095</name>
</gene>
<dbReference type="PROSITE" id="PS52050">
    <property type="entry name" value="WYL"/>
    <property type="match status" value="1"/>
</dbReference>
<evidence type="ECO:0000313" key="1">
    <source>
        <dbReference type="EMBL" id="MDP9800019.1"/>
    </source>
</evidence>
<accession>A0ABT9N8I7</accession>
<reference evidence="1 2" key="1">
    <citation type="submission" date="2023-07" db="EMBL/GenBank/DDBJ databases">
        <title>Sequencing the genomes of 1000 actinobacteria strains.</title>
        <authorList>
            <person name="Klenk H.-P."/>
        </authorList>
    </citation>
    <scope>NUCLEOTIDE SEQUENCE [LARGE SCALE GENOMIC DNA]</scope>
    <source>
        <strain evidence="1 2">DSM 102162</strain>
    </source>
</reference>
<keyword evidence="1" id="KW-0238">DNA-binding</keyword>
<dbReference type="PIRSF" id="PIRSF016838">
    <property type="entry name" value="PafC"/>
    <property type="match status" value="1"/>
</dbReference>
<sequence>MNIGLSRQLAVLAYLSANSSSLRELASHFSMKVPQMREVLSELNVVEINESGGVYSPFFVDVPSDDGEPVRLIEGEIHAPALSLAEVMSVVALIDGLLEVADEATAANLLTLRERLVAGAVEAGYESALWPAPVRHALPEVMAQLARAKQMKKRVRLEYWVSDGVRARPKEYDAGVIDVIGGSTPYVTADVGDSSLRFFRVDRVGRVEVTNTKFSGRDAKAATRNSSVQENPYGPSSAIVVSSKARWVAESLPVESVEGADPLVVTLNARDFWLGTLLVRLGEDLVASSSEAAKANLERILRAYEEGQ</sequence>
<dbReference type="InterPro" id="IPR028349">
    <property type="entry name" value="PafC-like"/>
</dbReference>
<evidence type="ECO:0000313" key="2">
    <source>
        <dbReference type="Proteomes" id="UP001235966"/>
    </source>
</evidence>
<keyword evidence="2" id="KW-1185">Reference proteome</keyword>
<dbReference type="GO" id="GO:0003677">
    <property type="term" value="F:DNA binding"/>
    <property type="evidence" value="ECO:0007669"/>
    <property type="project" value="UniProtKB-KW"/>
</dbReference>
<name>A0ABT9N8I7_9ACTO</name>
<dbReference type="Proteomes" id="UP001235966">
    <property type="component" value="Unassembled WGS sequence"/>
</dbReference>
<protein>
    <submittedName>
        <fullName evidence="1">DNA-binding transcriptional regulator YafY</fullName>
    </submittedName>
</protein>
<organism evidence="1 2">
    <name type="scientific">Arcanobacterium wilhelmae</name>
    <dbReference type="NCBI Taxonomy" id="1803177"/>
    <lineage>
        <taxon>Bacteria</taxon>
        <taxon>Bacillati</taxon>
        <taxon>Actinomycetota</taxon>
        <taxon>Actinomycetes</taxon>
        <taxon>Actinomycetales</taxon>
        <taxon>Actinomycetaceae</taxon>
        <taxon>Arcanobacterium</taxon>
    </lineage>
</organism>
<dbReference type="RefSeq" id="WP_307013905.1">
    <property type="nucleotide sequence ID" value="NZ_JAUSQW010000001.1"/>
</dbReference>